<organism evidence="8 9">
    <name type="scientific">Manduca sexta</name>
    <name type="common">Tobacco hawkmoth</name>
    <name type="synonym">Tobacco hornworm</name>
    <dbReference type="NCBI Taxonomy" id="7130"/>
    <lineage>
        <taxon>Eukaryota</taxon>
        <taxon>Metazoa</taxon>
        <taxon>Ecdysozoa</taxon>
        <taxon>Arthropoda</taxon>
        <taxon>Hexapoda</taxon>
        <taxon>Insecta</taxon>
        <taxon>Pterygota</taxon>
        <taxon>Neoptera</taxon>
        <taxon>Endopterygota</taxon>
        <taxon>Lepidoptera</taxon>
        <taxon>Glossata</taxon>
        <taxon>Ditrysia</taxon>
        <taxon>Bombycoidea</taxon>
        <taxon>Sphingidae</taxon>
        <taxon>Sphinginae</taxon>
        <taxon>Sphingini</taxon>
        <taxon>Manduca</taxon>
    </lineage>
</organism>
<dbReference type="AlphaFoldDB" id="A0A921Z688"/>
<comment type="subcellular location">
    <subcellularLocation>
        <location evidence="1">Membrane</location>
    </subcellularLocation>
</comment>
<evidence type="ECO:0008006" key="10">
    <source>
        <dbReference type="Google" id="ProtNLM"/>
    </source>
</evidence>
<dbReference type="Pfam" id="PF14778">
    <property type="entry name" value="ODR4-like"/>
    <property type="match status" value="1"/>
</dbReference>
<evidence type="ECO:0000256" key="3">
    <source>
        <dbReference type="ARBA" id="ARBA00022692"/>
    </source>
</evidence>
<evidence type="ECO:0000256" key="5">
    <source>
        <dbReference type="ARBA" id="ARBA00023136"/>
    </source>
</evidence>
<name>A0A921Z688_MANSE</name>
<feature type="transmembrane region" description="Helical" evidence="7">
    <location>
        <begin position="430"/>
        <end position="452"/>
    </location>
</feature>
<evidence type="ECO:0000256" key="6">
    <source>
        <dbReference type="SAM" id="MobiDB-lite"/>
    </source>
</evidence>
<dbReference type="GO" id="GO:0012505">
    <property type="term" value="C:endomembrane system"/>
    <property type="evidence" value="ECO:0007669"/>
    <property type="project" value="TreeGrafter"/>
</dbReference>
<dbReference type="PANTHER" id="PTHR33966:SF1">
    <property type="entry name" value="PROTEIN ODR-4 HOMOLOG"/>
    <property type="match status" value="1"/>
</dbReference>
<sequence length="466" mass="52517">MVRTVYSPEYCLQYLEQYASKEIFVIGLILGQTTNVRENVIHLARTPEEKTSENGSESNYSMDKVETVKTLLDVSEAWVADHAKHVTRMLPGGMFVQGVFVTSDEDIFEDPNCFSKVRSILNYTYKALGSNSYMFGNSPYSNDRLILHMSTSTKVLTCKSIEINAPNKNTVIKPVDWKFLSKPQQWQRLDCYYEFDEVYPVIVKKSGISVKQQFQQILESAHKTIESSVMFIDGELKDGSESLDQFTKKKKTKNNSKQTQNETPKSMHVSLFVPFENALPETVEYLECDGSIHFSGVVSSSVFMYPKATVSETIAAVKQDIIRSLASRFTMHCDALIDDNLLPEEKVCFNEPPRRVLVPVGSLHLCDYLFPGEAPAEALLSVRELLDLQITEADVICDVETPADTSEFDALDRDASSEELLATPQEASQFMYITGICFAMLVLIVSIIIHYYDSIVQVFSKVVSKS</sequence>
<keyword evidence="9" id="KW-1185">Reference proteome</keyword>
<comment type="similarity">
    <text evidence="2">Belongs to the ODR-4 family.</text>
</comment>
<dbReference type="EMBL" id="JH668414">
    <property type="protein sequence ID" value="KAG6451883.1"/>
    <property type="molecule type" value="Genomic_DNA"/>
</dbReference>
<evidence type="ECO:0000313" key="8">
    <source>
        <dbReference type="EMBL" id="KAG6451883.1"/>
    </source>
</evidence>
<accession>A0A921Z688</accession>
<dbReference type="OrthoDB" id="21458at2759"/>
<proteinExistence type="inferred from homology"/>
<gene>
    <name evidence="8" type="ORF">O3G_MSEX007340</name>
</gene>
<evidence type="ECO:0000256" key="1">
    <source>
        <dbReference type="ARBA" id="ARBA00004370"/>
    </source>
</evidence>
<evidence type="ECO:0000313" key="9">
    <source>
        <dbReference type="Proteomes" id="UP000791440"/>
    </source>
</evidence>
<dbReference type="PANTHER" id="PTHR33966">
    <property type="entry name" value="PROTEIN ODR-4 HOMOLOG"/>
    <property type="match status" value="1"/>
</dbReference>
<reference evidence="8" key="2">
    <citation type="submission" date="2020-12" db="EMBL/GenBank/DDBJ databases">
        <authorList>
            <person name="Kanost M."/>
        </authorList>
    </citation>
    <scope>NUCLEOTIDE SEQUENCE</scope>
</reference>
<evidence type="ECO:0000256" key="4">
    <source>
        <dbReference type="ARBA" id="ARBA00022989"/>
    </source>
</evidence>
<protein>
    <recommendedName>
        <fullName evidence="10">Protein odr-4 homolog</fullName>
    </recommendedName>
</protein>
<keyword evidence="4 7" id="KW-1133">Transmembrane helix</keyword>
<evidence type="ECO:0000256" key="7">
    <source>
        <dbReference type="SAM" id="Phobius"/>
    </source>
</evidence>
<dbReference type="InterPro" id="IPR029454">
    <property type="entry name" value="ODR-4-like"/>
</dbReference>
<comment type="caution">
    <text evidence="8">The sequence shown here is derived from an EMBL/GenBank/DDBJ whole genome shotgun (WGS) entry which is preliminary data.</text>
</comment>
<feature type="region of interest" description="Disordered" evidence="6">
    <location>
        <begin position="244"/>
        <end position="264"/>
    </location>
</feature>
<keyword evidence="3 7" id="KW-0812">Transmembrane</keyword>
<reference evidence="8" key="1">
    <citation type="journal article" date="2016" name="Insect Biochem. Mol. Biol.">
        <title>Multifaceted biological insights from a draft genome sequence of the tobacco hornworm moth, Manduca sexta.</title>
        <authorList>
            <person name="Kanost M.R."/>
            <person name="Arrese E.L."/>
            <person name="Cao X."/>
            <person name="Chen Y.R."/>
            <person name="Chellapilla S."/>
            <person name="Goldsmith M.R."/>
            <person name="Grosse-Wilde E."/>
            <person name="Heckel D.G."/>
            <person name="Herndon N."/>
            <person name="Jiang H."/>
            <person name="Papanicolaou A."/>
            <person name="Qu J."/>
            <person name="Soulages J.L."/>
            <person name="Vogel H."/>
            <person name="Walters J."/>
            <person name="Waterhouse R.M."/>
            <person name="Ahn S.J."/>
            <person name="Almeida F.C."/>
            <person name="An C."/>
            <person name="Aqrawi P."/>
            <person name="Bretschneider A."/>
            <person name="Bryant W.B."/>
            <person name="Bucks S."/>
            <person name="Chao H."/>
            <person name="Chevignon G."/>
            <person name="Christen J.M."/>
            <person name="Clarke D.F."/>
            <person name="Dittmer N.T."/>
            <person name="Ferguson L.C.F."/>
            <person name="Garavelou S."/>
            <person name="Gordon K.H.J."/>
            <person name="Gunaratna R.T."/>
            <person name="Han Y."/>
            <person name="Hauser F."/>
            <person name="He Y."/>
            <person name="Heidel-Fischer H."/>
            <person name="Hirsh A."/>
            <person name="Hu Y."/>
            <person name="Jiang H."/>
            <person name="Kalra D."/>
            <person name="Klinner C."/>
            <person name="Konig C."/>
            <person name="Kovar C."/>
            <person name="Kroll A.R."/>
            <person name="Kuwar S.S."/>
            <person name="Lee S.L."/>
            <person name="Lehman R."/>
            <person name="Li K."/>
            <person name="Li Z."/>
            <person name="Liang H."/>
            <person name="Lovelace S."/>
            <person name="Lu Z."/>
            <person name="Mansfield J.H."/>
            <person name="McCulloch K.J."/>
            <person name="Mathew T."/>
            <person name="Morton B."/>
            <person name="Muzny D.M."/>
            <person name="Neunemann D."/>
            <person name="Ongeri F."/>
            <person name="Pauchet Y."/>
            <person name="Pu L.L."/>
            <person name="Pyrousis I."/>
            <person name="Rao X.J."/>
            <person name="Redding A."/>
            <person name="Roesel C."/>
            <person name="Sanchez-Gracia A."/>
            <person name="Schaack S."/>
            <person name="Shukla A."/>
            <person name="Tetreau G."/>
            <person name="Wang Y."/>
            <person name="Xiong G.H."/>
            <person name="Traut W."/>
            <person name="Walsh T.K."/>
            <person name="Worley K.C."/>
            <person name="Wu D."/>
            <person name="Wu W."/>
            <person name="Wu Y.Q."/>
            <person name="Zhang X."/>
            <person name="Zou Z."/>
            <person name="Zucker H."/>
            <person name="Briscoe A.D."/>
            <person name="Burmester T."/>
            <person name="Clem R.J."/>
            <person name="Feyereisen R."/>
            <person name="Grimmelikhuijzen C.J.P."/>
            <person name="Hamodrakas S.J."/>
            <person name="Hansson B.S."/>
            <person name="Huguet E."/>
            <person name="Jermiin L.S."/>
            <person name="Lan Q."/>
            <person name="Lehman H.K."/>
            <person name="Lorenzen M."/>
            <person name="Merzendorfer H."/>
            <person name="Michalopoulos I."/>
            <person name="Morton D.B."/>
            <person name="Muthukrishnan S."/>
            <person name="Oakeshott J.G."/>
            <person name="Palmer W."/>
            <person name="Park Y."/>
            <person name="Passarelli A.L."/>
            <person name="Rozas J."/>
            <person name="Schwartz L.M."/>
            <person name="Smith W."/>
            <person name="Southgate A."/>
            <person name="Vilcinskas A."/>
            <person name="Vogt R."/>
            <person name="Wang P."/>
            <person name="Werren J."/>
            <person name="Yu X.Q."/>
            <person name="Zhou J.J."/>
            <person name="Brown S.J."/>
            <person name="Scherer S.E."/>
            <person name="Richards S."/>
            <person name="Blissard G.W."/>
        </authorList>
    </citation>
    <scope>NUCLEOTIDE SEQUENCE</scope>
</reference>
<keyword evidence="5 7" id="KW-0472">Membrane</keyword>
<dbReference type="GO" id="GO:0008104">
    <property type="term" value="P:intracellular protein localization"/>
    <property type="evidence" value="ECO:0007669"/>
    <property type="project" value="TreeGrafter"/>
</dbReference>
<evidence type="ECO:0000256" key="2">
    <source>
        <dbReference type="ARBA" id="ARBA00010131"/>
    </source>
</evidence>
<dbReference type="GO" id="GO:0016020">
    <property type="term" value="C:membrane"/>
    <property type="evidence" value="ECO:0007669"/>
    <property type="project" value="UniProtKB-SubCell"/>
</dbReference>
<dbReference type="Proteomes" id="UP000791440">
    <property type="component" value="Unassembled WGS sequence"/>
</dbReference>